<keyword evidence="3" id="KW-0812">Transmembrane</keyword>
<feature type="transmembrane region" description="Helical" evidence="3">
    <location>
        <begin position="14"/>
        <end position="40"/>
    </location>
</feature>
<evidence type="ECO:0000256" key="1">
    <source>
        <dbReference type="ARBA" id="ARBA00004370"/>
    </source>
</evidence>
<dbReference type="PANTHER" id="PTHR31415">
    <property type="entry name" value="OS05G0367900 PROTEIN"/>
    <property type="match status" value="1"/>
</dbReference>
<sequence length="188" mass="20690">MGVKDGCLQRHRDAIIALLALLITGCALSVFIWLFIWLFIVYTPGPSPRIILHDVEIYAFNVSTSASTIASNLQITIFCHNTDESIGIHLDEIDVFASYYNQKITLPKAIPPNYLDHSEVAVWSPYFNGTAVPMNRGFAESLARDLTAGGVMIDVIVTGRFRSSNGVVSVSNRMEATCPVYVTFGNKT</sequence>
<organism evidence="4 5">
    <name type="scientific">Deinandra increscens subsp. villosa</name>
    <dbReference type="NCBI Taxonomy" id="3103831"/>
    <lineage>
        <taxon>Eukaryota</taxon>
        <taxon>Viridiplantae</taxon>
        <taxon>Streptophyta</taxon>
        <taxon>Embryophyta</taxon>
        <taxon>Tracheophyta</taxon>
        <taxon>Spermatophyta</taxon>
        <taxon>Magnoliopsida</taxon>
        <taxon>eudicotyledons</taxon>
        <taxon>Gunneridae</taxon>
        <taxon>Pentapetalae</taxon>
        <taxon>asterids</taxon>
        <taxon>campanulids</taxon>
        <taxon>Asterales</taxon>
        <taxon>Asteraceae</taxon>
        <taxon>Asteroideae</taxon>
        <taxon>Heliantheae alliance</taxon>
        <taxon>Madieae</taxon>
        <taxon>Madiinae</taxon>
        <taxon>Deinandra</taxon>
    </lineage>
</organism>
<dbReference type="Proteomes" id="UP001408789">
    <property type="component" value="Unassembled WGS sequence"/>
</dbReference>
<evidence type="ECO:0000313" key="5">
    <source>
        <dbReference type="Proteomes" id="UP001408789"/>
    </source>
</evidence>
<comment type="caution">
    <text evidence="4">The sequence shown here is derived from an EMBL/GenBank/DDBJ whole genome shotgun (WGS) entry which is preliminary data.</text>
</comment>
<evidence type="ECO:0008006" key="6">
    <source>
        <dbReference type="Google" id="ProtNLM"/>
    </source>
</evidence>
<name>A0AAP0CLS8_9ASTR</name>
<gene>
    <name evidence="4" type="ORF">SSX86_021715</name>
</gene>
<dbReference type="GO" id="GO:0098542">
    <property type="term" value="P:defense response to other organism"/>
    <property type="evidence" value="ECO:0007669"/>
    <property type="project" value="InterPro"/>
</dbReference>
<dbReference type="PROSITE" id="PS51257">
    <property type="entry name" value="PROKAR_LIPOPROTEIN"/>
    <property type="match status" value="1"/>
</dbReference>
<dbReference type="GO" id="GO:0009506">
    <property type="term" value="C:plasmodesma"/>
    <property type="evidence" value="ECO:0007669"/>
    <property type="project" value="TreeGrafter"/>
</dbReference>
<keyword evidence="2 3" id="KW-0472">Membrane</keyword>
<dbReference type="PANTHER" id="PTHR31415:SF166">
    <property type="entry name" value="LATE EMBRYOGENESIS ABUNDANT (LEA) HYDROXYPROLINE-RICH GLYCOPROTEIN FAMILY"/>
    <property type="match status" value="1"/>
</dbReference>
<evidence type="ECO:0000256" key="2">
    <source>
        <dbReference type="ARBA" id="ARBA00023136"/>
    </source>
</evidence>
<dbReference type="AlphaFoldDB" id="A0AAP0CLS8"/>
<dbReference type="GO" id="GO:0005886">
    <property type="term" value="C:plasma membrane"/>
    <property type="evidence" value="ECO:0007669"/>
    <property type="project" value="TreeGrafter"/>
</dbReference>
<accession>A0AAP0CLS8</accession>
<keyword evidence="5" id="KW-1185">Reference proteome</keyword>
<reference evidence="4 5" key="1">
    <citation type="submission" date="2024-04" db="EMBL/GenBank/DDBJ databases">
        <title>The reference genome of an endangered Asteraceae, Deinandra increscens subsp. villosa, native to the Central Coast of California.</title>
        <authorList>
            <person name="Guilliams M."/>
            <person name="Hasenstab-Lehman K."/>
            <person name="Meyer R."/>
            <person name="Mcevoy S."/>
        </authorList>
    </citation>
    <scope>NUCLEOTIDE SEQUENCE [LARGE SCALE GENOMIC DNA]</scope>
    <source>
        <tissue evidence="4">Leaf</tissue>
    </source>
</reference>
<comment type="subcellular location">
    <subcellularLocation>
        <location evidence="1">Membrane</location>
    </subcellularLocation>
</comment>
<dbReference type="EMBL" id="JBCNJP010000021">
    <property type="protein sequence ID" value="KAK9059096.1"/>
    <property type="molecule type" value="Genomic_DNA"/>
</dbReference>
<evidence type="ECO:0000313" key="4">
    <source>
        <dbReference type="EMBL" id="KAK9059096.1"/>
    </source>
</evidence>
<dbReference type="InterPro" id="IPR044839">
    <property type="entry name" value="NDR1-like"/>
</dbReference>
<proteinExistence type="predicted"/>
<evidence type="ECO:0000256" key="3">
    <source>
        <dbReference type="SAM" id="Phobius"/>
    </source>
</evidence>
<keyword evidence="3" id="KW-1133">Transmembrane helix</keyword>
<protein>
    <recommendedName>
        <fullName evidence="6">Late embryogenesis abundant protein LEA-2 subgroup domain-containing protein</fullName>
    </recommendedName>
</protein>